<gene>
    <name evidence="1" type="ORF">Mterra_00098</name>
</gene>
<dbReference type="EMBL" id="QXDL01000002">
    <property type="protein sequence ID" value="RIH90874.1"/>
    <property type="molecule type" value="Genomic_DNA"/>
</dbReference>
<name>A0A399F2D6_9DEIN</name>
<evidence type="ECO:0000313" key="2">
    <source>
        <dbReference type="Proteomes" id="UP000265715"/>
    </source>
</evidence>
<keyword evidence="2" id="KW-1185">Reference proteome</keyword>
<comment type="caution">
    <text evidence="1">The sequence shown here is derived from an EMBL/GenBank/DDBJ whole genome shotgun (WGS) entry which is preliminary data.</text>
</comment>
<sequence length="89" mass="10372">MRHLATSRAAELLLDLEQPPDVEPVRYHDRLAEAQGVLEVLAPGRWRFRGVTAQHWPHVGGRRLMECVVLRALGTAWLDPRRGEWWWEP</sequence>
<evidence type="ECO:0000313" key="1">
    <source>
        <dbReference type="EMBL" id="RIH90874.1"/>
    </source>
</evidence>
<dbReference type="OrthoDB" id="9178397at2"/>
<accession>A0A399F2D6</accession>
<reference evidence="1 2" key="1">
    <citation type="submission" date="2018-08" db="EMBL/GenBank/DDBJ databases">
        <title>Meiothermus terrae DSM 26712 genome sequencing project.</title>
        <authorList>
            <person name="Da Costa M.S."/>
            <person name="Albuquerque L."/>
            <person name="Raposo P."/>
            <person name="Froufe H.J.C."/>
            <person name="Barroso C.S."/>
            <person name="Egas C."/>
        </authorList>
    </citation>
    <scope>NUCLEOTIDE SEQUENCE [LARGE SCALE GENOMIC DNA]</scope>
    <source>
        <strain evidence="1 2">DSM 26712</strain>
    </source>
</reference>
<dbReference type="Proteomes" id="UP000265715">
    <property type="component" value="Unassembled WGS sequence"/>
</dbReference>
<organism evidence="1 2">
    <name type="scientific">Calidithermus terrae</name>
    <dbReference type="NCBI Taxonomy" id="1408545"/>
    <lineage>
        <taxon>Bacteria</taxon>
        <taxon>Thermotogati</taxon>
        <taxon>Deinococcota</taxon>
        <taxon>Deinococci</taxon>
        <taxon>Thermales</taxon>
        <taxon>Thermaceae</taxon>
        <taxon>Calidithermus</taxon>
    </lineage>
</organism>
<proteinExistence type="predicted"/>
<dbReference type="AlphaFoldDB" id="A0A399F2D6"/>
<dbReference type="RefSeq" id="WP_147372474.1">
    <property type="nucleotide sequence ID" value="NZ_QXDL01000002.1"/>
</dbReference>
<protein>
    <submittedName>
        <fullName evidence="1">Uncharacterized protein</fullName>
    </submittedName>
</protein>